<feature type="region of interest" description="Disordered" evidence="1">
    <location>
        <begin position="1"/>
        <end position="23"/>
    </location>
</feature>
<keyword evidence="3" id="KW-1185">Reference proteome</keyword>
<protein>
    <submittedName>
        <fullName evidence="2">Uncharacterized protein</fullName>
    </submittedName>
</protein>
<name>K0RV39_THAOC</name>
<evidence type="ECO:0000313" key="3">
    <source>
        <dbReference type="Proteomes" id="UP000266841"/>
    </source>
</evidence>
<accession>K0RV39</accession>
<proteinExistence type="predicted"/>
<dbReference type="eggNOG" id="ENOG502RWPG">
    <property type="taxonomic scope" value="Eukaryota"/>
</dbReference>
<feature type="region of interest" description="Disordered" evidence="1">
    <location>
        <begin position="64"/>
        <end position="91"/>
    </location>
</feature>
<dbReference type="AlphaFoldDB" id="K0RV39"/>
<reference evidence="2 3" key="1">
    <citation type="journal article" date="2012" name="Genome Biol.">
        <title>Genome and low-iron response of an oceanic diatom adapted to chronic iron limitation.</title>
        <authorList>
            <person name="Lommer M."/>
            <person name="Specht M."/>
            <person name="Roy A.S."/>
            <person name="Kraemer L."/>
            <person name="Andreson R."/>
            <person name="Gutowska M.A."/>
            <person name="Wolf J."/>
            <person name="Bergner S.V."/>
            <person name="Schilhabel M.B."/>
            <person name="Klostermeier U.C."/>
            <person name="Beiko R.G."/>
            <person name="Rosenstiel P."/>
            <person name="Hippler M."/>
            <person name="Laroche J."/>
        </authorList>
    </citation>
    <scope>NUCLEOTIDE SEQUENCE [LARGE SCALE GENOMIC DNA]</scope>
    <source>
        <strain evidence="2 3">CCMP1005</strain>
    </source>
</reference>
<dbReference type="EMBL" id="AGNL01043419">
    <property type="protein sequence ID" value="EJK50577.1"/>
    <property type="molecule type" value="Genomic_DNA"/>
</dbReference>
<dbReference type="OrthoDB" id="55834at2759"/>
<gene>
    <name evidence="2" type="ORF">THAOC_30396</name>
</gene>
<dbReference type="Proteomes" id="UP000266841">
    <property type="component" value="Unassembled WGS sequence"/>
</dbReference>
<evidence type="ECO:0000256" key="1">
    <source>
        <dbReference type="SAM" id="MobiDB-lite"/>
    </source>
</evidence>
<organism evidence="2 3">
    <name type="scientific">Thalassiosira oceanica</name>
    <name type="common">Marine diatom</name>
    <dbReference type="NCBI Taxonomy" id="159749"/>
    <lineage>
        <taxon>Eukaryota</taxon>
        <taxon>Sar</taxon>
        <taxon>Stramenopiles</taxon>
        <taxon>Ochrophyta</taxon>
        <taxon>Bacillariophyta</taxon>
        <taxon>Coscinodiscophyceae</taxon>
        <taxon>Thalassiosirophycidae</taxon>
        <taxon>Thalassiosirales</taxon>
        <taxon>Thalassiosiraceae</taxon>
        <taxon>Thalassiosira</taxon>
    </lineage>
</organism>
<dbReference type="OMA" id="WETRERM"/>
<comment type="caution">
    <text evidence="2">The sequence shown here is derived from an EMBL/GenBank/DDBJ whole genome shotgun (WGS) entry which is preliminary data.</text>
</comment>
<evidence type="ECO:0000313" key="2">
    <source>
        <dbReference type="EMBL" id="EJK50577.1"/>
    </source>
</evidence>
<sequence length="652" mass="69807">MGPAPRAFFPDSPTAVGTPVDDGTTFRRRRVRQRFSRRMCRLVLPAPLALTEGDSAVQRIGASDSASLEGTDGSPTHITVNTANNRGPASSGTISVAASAAGALPQNLRVGLSLCDPLLAFEKFAFVATSDGRVAVYSLVHDNPLISEDVLASERRRADEWAEEDHLLETLLSEAYANMNGPRKEGSDQDKQDLKSRLKKNEETLRVEAMTVISLSNFADEPNGQVPPTIVALCAADCLIERSTVASTASDACGEGSIPSAISLVPDLTDNLLGHVAILDESGSVHIVEVLARSGAIVGNKHASSVETKVVFSFHTGRAGATCLSIQHCDEKHLVVGYCSGHLASYQIFTTSCETEMKRRHSEAKSQEHASSTPHKRSASAVLVSFPGEVENAANRTSLEEVDNDRETMGPISAKIVWRGSLPVPVRALSTSRRSTLLFIGTEQLQRNGSKMTSGSLAATCHSLSPAISLEVVDAFLVKKMWDKTGAVVDLTCCSIWPAAGKEMKDGWTRNPDCAGSGLYDKLDLIRTSITDRMCCWGICHPDNQVLLFERCIGLGVIKDMEEYLVCCLGGGTIYLLPISTASEPAKSSEILRLAIPIESDEDTSTIRFVQCFAAGTSHVASMGVNPSCEKKHIALLGWAGGVVDVHEICLA</sequence>